<comment type="caution">
    <text evidence="4">The sequence shown here is derived from an EMBL/GenBank/DDBJ whole genome shotgun (WGS) entry which is preliminary data.</text>
</comment>
<dbReference type="InterPro" id="IPR051448">
    <property type="entry name" value="CdaR-like_regulators"/>
</dbReference>
<feature type="domain" description="PucR C-terminal helix-turn-helix" evidence="2">
    <location>
        <begin position="450"/>
        <end position="506"/>
    </location>
</feature>
<evidence type="ECO:0000313" key="4">
    <source>
        <dbReference type="EMBL" id="OBG07335.1"/>
    </source>
</evidence>
<evidence type="ECO:0000256" key="1">
    <source>
        <dbReference type="ARBA" id="ARBA00006754"/>
    </source>
</evidence>
<organism evidence="4 5">
    <name type="scientific">Mycolicibacter sinensis (strain JDM601)</name>
    <name type="common">Mycobacterium sinense</name>
    <dbReference type="NCBI Taxonomy" id="875328"/>
    <lineage>
        <taxon>Bacteria</taxon>
        <taxon>Bacillati</taxon>
        <taxon>Actinomycetota</taxon>
        <taxon>Actinomycetes</taxon>
        <taxon>Mycobacteriales</taxon>
        <taxon>Mycobacteriaceae</taxon>
        <taxon>Mycolicibacter</taxon>
    </lineage>
</organism>
<sequence length="516" mass="55207">MVTLDRLVNVVGSYGVRLRFCSVPRTTPLSSVVMHEVTGERAVIGDVLLAVGARSVKEAVRWAVAAKAIAVLVRDGEDKTAFAGEGESLAVLVVDPAVSWSELAAVVYGLVLEGRETDSGRGPTDLFAVADSLADAVGGAVTVEDQLGRVLAYSRGQRHADPARSETILNRQEAGPLRELFEKRGVLAHLDRHDEPLFVAADSEHGLTGRMVVAVRAGRELLGAVWVACPAPLNGHRLTALADGARTVALHLLRSRASADLERQVESDWVRRLLDGQTDRADAAALLARLGLPQVPLRVIAVHTRIATQPHAGLLLTFEAVTTGFGWSRPGRSALAANTVYTVLPAHDAAQARQWVSALRSALPPQASVLAGISAVAEVAELAAARREAEECLALHEAGPPDGVPPAYDEAWDEIVLRRLYTAARAGRVPARGPVAELRRHDAVHGTPYVATLRAWLDAHGDLARAAERLGVHENTMRYRLRKMAEVTPLGLDDARTRFAAMIELAAGDMSVFDKA</sequence>
<name>A0A1A2E0H2_MYCSD</name>
<evidence type="ECO:0000259" key="3">
    <source>
        <dbReference type="Pfam" id="PF17853"/>
    </source>
</evidence>
<dbReference type="Proteomes" id="UP000093985">
    <property type="component" value="Unassembled WGS sequence"/>
</dbReference>
<dbReference type="InterPro" id="IPR041522">
    <property type="entry name" value="CdaR_GGDEF"/>
</dbReference>
<proteinExistence type="inferred from homology"/>
<evidence type="ECO:0000259" key="2">
    <source>
        <dbReference type="Pfam" id="PF13556"/>
    </source>
</evidence>
<dbReference type="InterPro" id="IPR042070">
    <property type="entry name" value="PucR_C-HTH_sf"/>
</dbReference>
<dbReference type="PANTHER" id="PTHR33744">
    <property type="entry name" value="CARBOHYDRATE DIACID REGULATOR"/>
    <property type="match status" value="1"/>
</dbReference>
<dbReference type="Gene3D" id="1.10.10.2840">
    <property type="entry name" value="PucR C-terminal helix-turn-helix domain"/>
    <property type="match status" value="1"/>
</dbReference>
<dbReference type="EMBL" id="LZIN01000038">
    <property type="protein sequence ID" value="OBG07335.1"/>
    <property type="molecule type" value="Genomic_DNA"/>
</dbReference>
<dbReference type="OrthoDB" id="3190266at2"/>
<dbReference type="PANTHER" id="PTHR33744:SF17">
    <property type="entry name" value="CONSERVED PROTEIN"/>
    <property type="match status" value="1"/>
</dbReference>
<reference evidence="5" key="1">
    <citation type="submission" date="2016-06" db="EMBL/GenBank/DDBJ databases">
        <authorList>
            <person name="Sutton G."/>
            <person name="Brinkac L."/>
            <person name="Sanka R."/>
            <person name="Adams M."/>
            <person name="Lau E."/>
            <person name="Mehaffy C."/>
            <person name="Tameris M."/>
            <person name="Hatherill M."/>
            <person name="Hanekom W."/>
            <person name="Mahomed H."/>
            <person name="Mcshane H."/>
        </authorList>
    </citation>
    <scope>NUCLEOTIDE SEQUENCE [LARGE SCALE GENOMIC DNA]</scope>
    <source>
        <strain evidence="5">852014-51077_SCH5608930-a</strain>
    </source>
</reference>
<evidence type="ECO:0000313" key="5">
    <source>
        <dbReference type="Proteomes" id="UP000093985"/>
    </source>
</evidence>
<accession>A0A1A2E0H2</accession>
<comment type="similarity">
    <text evidence="1">Belongs to the CdaR family.</text>
</comment>
<feature type="domain" description="CdaR GGDEF-like" evidence="3">
    <location>
        <begin position="276"/>
        <end position="394"/>
    </location>
</feature>
<protein>
    <submittedName>
        <fullName evidence="4">PucR family transcriptional regulator</fullName>
    </submittedName>
</protein>
<dbReference type="InterPro" id="IPR025736">
    <property type="entry name" value="PucR_C-HTH_dom"/>
</dbReference>
<gene>
    <name evidence="4" type="ORF">A5771_06735</name>
</gene>
<dbReference type="Pfam" id="PF13556">
    <property type="entry name" value="HTH_30"/>
    <property type="match status" value="1"/>
</dbReference>
<dbReference type="RefSeq" id="WP_064854733.1">
    <property type="nucleotide sequence ID" value="NZ_LZIM01000100.1"/>
</dbReference>
<dbReference type="Pfam" id="PF17853">
    <property type="entry name" value="GGDEF_2"/>
    <property type="match status" value="1"/>
</dbReference>
<dbReference type="AlphaFoldDB" id="A0A1A2E0H2"/>